<dbReference type="InterPro" id="IPR013328">
    <property type="entry name" value="6PGD_dom2"/>
</dbReference>
<evidence type="ECO:0000259" key="4">
    <source>
        <dbReference type="Pfam" id="PF03446"/>
    </source>
</evidence>
<dbReference type="InterPro" id="IPR006115">
    <property type="entry name" value="6PGDH_NADP-bd"/>
</dbReference>
<dbReference type="Pfam" id="PF14833">
    <property type="entry name" value="NAD_binding_11"/>
    <property type="match status" value="1"/>
</dbReference>
<gene>
    <name evidence="6" type="ORF">GCM10011610_63450</name>
</gene>
<dbReference type="Gene3D" id="3.40.50.720">
    <property type="entry name" value="NAD(P)-binding Rossmann-like Domain"/>
    <property type="match status" value="1"/>
</dbReference>
<keyword evidence="7" id="KW-1185">Reference proteome</keyword>
<accession>A0ABQ2KZ63</accession>
<dbReference type="InterPro" id="IPR008927">
    <property type="entry name" value="6-PGluconate_DH-like_C_sf"/>
</dbReference>
<dbReference type="Gene3D" id="1.10.1040.10">
    <property type="entry name" value="N-(1-d-carboxylethyl)-l-norvaline Dehydrogenase, domain 2"/>
    <property type="match status" value="1"/>
</dbReference>
<evidence type="ECO:0000256" key="1">
    <source>
        <dbReference type="ARBA" id="ARBA00009080"/>
    </source>
</evidence>
<sequence>MNVGFVGAGRMGRPMVARLVAAGHTVCALARTDQAHTELAAIGAITATSVIEVAWAAEVVLVCVFTDEQVREICLDGPLLEELPRGALIVVHTTGSPATATAVAATARDRGIGVVDAPVSGGPHDIAAGTLTVFLGGAESDVATARAVVRAYADPVLHVGPLGAGQRVKLVNNILFAAQIGLVADAVRLGAQLGLPEPALLAALPHASSGGRAIASIAARGSVDEFRSTVGEFLRKDIAVANELTAALGADLGLLGPAVRAGVAPIVPADPIA</sequence>
<feature type="domain" description="3-hydroxyisobutyrate dehydrogenase-like NAD-binding" evidence="5">
    <location>
        <begin position="163"/>
        <end position="254"/>
    </location>
</feature>
<comment type="caution">
    <text evidence="6">The sequence shown here is derived from an EMBL/GenBank/DDBJ whole genome shotgun (WGS) entry which is preliminary data.</text>
</comment>
<protein>
    <submittedName>
        <fullName evidence="6">6-phosphogluconate dehydrogenase</fullName>
    </submittedName>
</protein>
<comment type="similarity">
    <text evidence="1">Belongs to the HIBADH-related family.</text>
</comment>
<dbReference type="PIRSF" id="PIRSF000103">
    <property type="entry name" value="HIBADH"/>
    <property type="match status" value="1"/>
</dbReference>
<dbReference type="InterPro" id="IPR036291">
    <property type="entry name" value="NAD(P)-bd_dom_sf"/>
</dbReference>
<dbReference type="PANTHER" id="PTHR43060">
    <property type="entry name" value="3-HYDROXYISOBUTYRATE DEHYDROGENASE-LIKE 1, MITOCHONDRIAL-RELATED"/>
    <property type="match status" value="1"/>
</dbReference>
<keyword evidence="2" id="KW-0560">Oxidoreductase</keyword>
<keyword evidence="3" id="KW-0520">NAD</keyword>
<dbReference type="PANTHER" id="PTHR43060:SF15">
    <property type="entry name" value="3-HYDROXYISOBUTYRATE DEHYDROGENASE-LIKE 1, MITOCHONDRIAL-RELATED"/>
    <property type="match status" value="1"/>
</dbReference>
<dbReference type="InterPro" id="IPR029154">
    <property type="entry name" value="HIBADH-like_NADP-bd"/>
</dbReference>
<dbReference type="Pfam" id="PF03446">
    <property type="entry name" value="NAD_binding_2"/>
    <property type="match status" value="1"/>
</dbReference>
<evidence type="ECO:0000256" key="2">
    <source>
        <dbReference type="ARBA" id="ARBA00023002"/>
    </source>
</evidence>
<evidence type="ECO:0000313" key="6">
    <source>
        <dbReference type="EMBL" id="GGN97413.1"/>
    </source>
</evidence>
<organism evidence="6 7">
    <name type="scientific">Nocardia rhizosphaerihabitans</name>
    <dbReference type="NCBI Taxonomy" id="1691570"/>
    <lineage>
        <taxon>Bacteria</taxon>
        <taxon>Bacillati</taxon>
        <taxon>Actinomycetota</taxon>
        <taxon>Actinomycetes</taxon>
        <taxon>Mycobacteriales</taxon>
        <taxon>Nocardiaceae</taxon>
        <taxon>Nocardia</taxon>
    </lineage>
</organism>
<evidence type="ECO:0000259" key="5">
    <source>
        <dbReference type="Pfam" id="PF14833"/>
    </source>
</evidence>
<evidence type="ECO:0000256" key="3">
    <source>
        <dbReference type="ARBA" id="ARBA00023027"/>
    </source>
</evidence>
<reference evidence="7" key="1">
    <citation type="journal article" date="2019" name="Int. J. Syst. Evol. Microbiol.">
        <title>The Global Catalogue of Microorganisms (GCM) 10K type strain sequencing project: providing services to taxonomists for standard genome sequencing and annotation.</title>
        <authorList>
            <consortium name="The Broad Institute Genomics Platform"/>
            <consortium name="The Broad Institute Genome Sequencing Center for Infectious Disease"/>
            <person name="Wu L."/>
            <person name="Ma J."/>
        </authorList>
    </citation>
    <scope>NUCLEOTIDE SEQUENCE [LARGE SCALE GENOMIC DNA]</scope>
    <source>
        <strain evidence="7">CGMCC 4.7329</strain>
    </source>
</reference>
<dbReference type="SUPFAM" id="SSF48179">
    <property type="entry name" value="6-phosphogluconate dehydrogenase C-terminal domain-like"/>
    <property type="match status" value="1"/>
</dbReference>
<feature type="domain" description="6-phosphogluconate dehydrogenase NADP-binding" evidence="4">
    <location>
        <begin position="2"/>
        <end position="160"/>
    </location>
</feature>
<dbReference type="InterPro" id="IPR015815">
    <property type="entry name" value="HIBADH-related"/>
</dbReference>
<dbReference type="SUPFAM" id="SSF51735">
    <property type="entry name" value="NAD(P)-binding Rossmann-fold domains"/>
    <property type="match status" value="1"/>
</dbReference>
<dbReference type="Proteomes" id="UP000658127">
    <property type="component" value="Unassembled WGS sequence"/>
</dbReference>
<dbReference type="EMBL" id="BMNE01000011">
    <property type="protein sequence ID" value="GGN97413.1"/>
    <property type="molecule type" value="Genomic_DNA"/>
</dbReference>
<evidence type="ECO:0000313" key="7">
    <source>
        <dbReference type="Proteomes" id="UP000658127"/>
    </source>
</evidence>
<proteinExistence type="inferred from homology"/>
<name>A0ABQ2KZ63_9NOCA</name>
<dbReference type="RefSeq" id="WP_189034183.1">
    <property type="nucleotide sequence ID" value="NZ_BMNE01000011.1"/>
</dbReference>